<dbReference type="PROSITE" id="PS01187">
    <property type="entry name" value="EGF_CA"/>
    <property type="match status" value="1"/>
</dbReference>
<feature type="signal peptide" evidence="19">
    <location>
        <begin position="1"/>
        <end position="18"/>
    </location>
</feature>
<evidence type="ECO:0000256" key="17">
    <source>
        <dbReference type="SAM" id="MobiDB-lite"/>
    </source>
</evidence>
<evidence type="ECO:0000256" key="11">
    <source>
        <dbReference type="ARBA" id="ARBA00022989"/>
    </source>
</evidence>
<evidence type="ECO:0000256" key="3">
    <source>
        <dbReference type="ARBA" id="ARBA00022525"/>
    </source>
</evidence>
<keyword evidence="15" id="KW-0325">Glycoprotein</keyword>
<keyword evidence="10" id="KW-0677">Repeat</keyword>
<evidence type="ECO:0000256" key="19">
    <source>
        <dbReference type="SAM" id="SignalP"/>
    </source>
</evidence>
<keyword evidence="12 18" id="KW-0472">Membrane</keyword>
<dbReference type="PANTHER" id="PTHR14789">
    <property type="entry name" value="CHONDROLECTIN VARIANT CHODLFDELTAE"/>
    <property type="match status" value="1"/>
</dbReference>
<comment type="subcellular location">
    <subcellularLocation>
        <location evidence="1">Membrane</location>
        <topology evidence="1">Single-pass type I membrane protein</topology>
    </subcellularLocation>
    <subcellularLocation>
        <location evidence="2">Secreted</location>
    </subcellularLocation>
</comment>
<evidence type="ECO:0000256" key="5">
    <source>
        <dbReference type="ARBA" id="ARBA00022553"/>
    </source>
</evidence>
<keyword evidence="14 23" id="KW-0675">Receptor</keyword>
<feature type="compositionally biased region" description="Polar residues" evidence="17">
    <location>
        <begin position="457"/>
        <end position="471"/>
    </location>
</feature>
<evidence type="ECO:0000256" key="1">
    <source>
        <dbReference type="ARBA" id="ARBA00004479"/>
    </source>
</evidence>
<dbReference type="InterPro" id="IPR018097">
    <property type="entry name" value="EGF_Ca-bd_CS"/>
</dbReference>
<keyword evidence="7 18" id="KW-0812">Transmembrane</keyword>
<evidence type="ECO:0000256" key="13">
    <source>
        <dbReference type="ARBA" id="ARBA00023157"/>
    </source>
</evidence>
<feature type="domain" description="C-type lectin" evidence="21">
    <location>
        <begin position="26"/>
        <end position="161"/>
    </location>
</feature>
<dbReference type="SUPFAM" id="SSF57184">
    <property type="entry name" value="Growth factor receptor domain"/>
    <property type="match status" value="1"/>
</dbReference>
<feature type="chain" id="PRO_5028445506" evidence="19">
    <location>
        <begin position="19"/>
        <end position="544"/>
    </location>
</feature>
<dbReference type="CDD" id="cd00054">
    <property type="entry name" value="EGF_CA"/>
    <property type="match status" value="1"/>
</dbReference>
<dbReference type="SUPFAM" id="SSF56436">
    <property type="entry name" value="C-type lectin-like"/>
    <property type="match status" value="1"/>
</dbReference>
<keyword evidence="11 18" id="KW-1133">Transmembrane helix</keyword>
<feature type="domain" description="EGF-like" evidence="20">
    <location>
        <begin position="351"/>
        <end position="389"/>
    </location>
</feature>
<evidence type="ECO:0000256" key="4">
    <source>
        <dbReference type="ARBA" id="ARBA00022536"/>
    </source>
</evidence>
<keyword evidence="9" id="KW-0430">Lectin</keyword>
<dbReference type="Pfam" id="PF12662">
    <property type="entry name" value="cEGF"/>
    <property type="match status" value="2"/>
</dbReference>
<feature type="region of interest" description="Disordered" evidence="17">
    <location>
        <begin position="415"/>
        <end position="471"/>
    </location>
</feature>
<evidence type="ECO:0000256" key="12">
    <source>
        <dbReference type="ARBA" id="ARBA00023136"/>
    </source>
</evidence>
<evidence type="ECO:0000256" key="7">
    <source>
        <dbReference type="ARBA" id="ARBA00022692"/>
    </source>
</evidence>
<dbReference type="PROSITE" id="PS50026">
    <property type="entry name" value="EGF_3"/>
    <property type="match status" value="2"/>
</dbReference>
<accession>A0A6P7LKS6</accession>
<dbReference type="GO" id="GO:0016020">
    <property type="term" value="C:membrane"/>
    <property type="evidence" value="ECO:0007669"/>
    <property type="project" value="UniProtKB-SubCell"/>
</dbReference>
<evidence type="ECO:0000256" key="2">
    <source>
        <dbReference type="ARBA" id="ARBA00004613"/>
    </source>
</evidence>
<evidence type="ECO:0000259" key="21">
    <source>
        <dbReference type="PROSITE" id="PS50041"/>
    </source>
</evidence>
<comment type="caution">
    <text evidence="16">Lacks conserved residue(s) required for the propagation of feature annotation.</text>
</comment>
<evidence type="ECO:0000256" key="18">
    <source>
        <dbReference type="SAM" id="Phobius"/>
    </source>
</evidence>
<keyword evidence="3" id="KW-0964">Secreted</keyword>
<feature type="compositionally biased region" description="Polar residues" evidence="17">
    <location>
        <begin position="430"/>
        <end position="445"/>
    </location>
</feature>
<keyword evidence="6" id="KW-0254">Endocytosis</keyword>
<gene>
    <name evidence="23" type="primary">LOC114848271</name>
</gene>
<dbReference type="InterPro" id="IPR009030">
    <property type="entry name" value="Growth_fac_rcpt_cys_sf"/>
</dbReference>
<dbReference type="InterPro" id="IPR000742">
    <property type="entry name" value="EGF"/>
</dbReference>
<dbReference type="InterPro" id="IPR016186">
    <property type="entry name" value="C-type_lectin-like/link_sf"/>
</dbReference>
<dbReference type="InParanoid" id="A0A6P7LKS6"/>
<dbReference type="Pfam" id="PF00059">
    <property type="entry name" value="Lectin_C"/>
    <property type="match status" value="1"/>
</dbReference>
<dbReference type="RefSeq" id="XP_028994463.1">
    <property type="nucleotide sequence ID" value="XM_029138630.3"/>
</dbReference>
<evidence type="ECO:0000256" key="6">
    <source>
        <dbReference type="ARBA" id="ARBA00022583"/>
    </source>
</evidence>
<dbReference type="OrthoDB" id="10045365at2759"/>
<organism evidence="22 23">
    <name type="scientific">Betta splendens</name>
    <name type="common">Siamese fighting fish</name>
    <dbReference type="NCBI Taxonomy" id="158456"/>
    <lineage>
        <taxon>Eukaryota</taxon>
        <taxon>Metazoa</taxon>
        <taxon>Chordata</taxon>
        <taxon>Craniata</taxon>
        <taxon>Vertebrata</taxon>
        <taxon>Euteleostomi</taxon>
        <taxon>Actinopterygii</taxon>
        <taxon>Neopterygii</taxon>
        <taxon>Teleostei</taxon>
        <taxon>Neoteleostei</taxon>
        <taxon>Acanthomorphata</taxon>
        <taxon>Anabantaria</taxon>
        <taxon>Anabantiformes</taxon>
        <taxon>Anabantoidei</taxon>
        <taxon>Osphronemidae</taxon>
        <taxon>Betta</taxon>
    </lineage>
</organism>
<dbReference type="InterPro" id="IPR026823">
    <property type="entry name" value="cEGF"/>
</dbReference>
<keyword evidence="8 19" id="KW-0732">Signal</keyword>
<dbReference type="GO" id="GO:0006897">
    <property type="term" value="P:endocytosis"/>
    <property type="evidence" value="ECO:0007669"/>
    <property type="project" value="UniProtKB-KW"/>
</dbReference>
<dbReference type="GO" id="GO:0050772">
    <property type="term" value="P:positive regulation of axonogenesis"/>
    <property type="evidence" value="ECO:0007669"/>
    <property type="project" value="TreeGrafter"/>
</dbReference>
<dbReference type="SMART" id="SM00179">
    <property type="entry name" value="EGF_CA"/>
    <property type="match status" value="4"/>
</dbReference>
<feature type="transmembrane region" description="Helical" evidence="18">
    <location>
        <begin position="483"/>
        <end position="503"/>
    </location>
</feature>
<dbReference type="GeneID" id="114848271"/>
<feature type="disulfide bond" evidence="16">
    <location>
        <begin position="317"/>
        <end position="327"/>
    </location>
</feature>
<feature type="domain" description="EGF-like" evidence="20">
    <location>
        <begin position="313"/>
        <end position="350"/>
    </location>
</feature>
<dbReference type="InterPro" id="IPR001881">
    <property type="entry name" value="EGF-like_Ca-bd_dom"/>
</dbReference>
<evidence type="ECO:0000259" key="20">
    <source>
        <dbReference type="PROSITE" id="PS50026"/>
    </source>
</evidence>
<dbReference type="InterPro" id="IPR001304">
    <property type="entry name" value="C-type_lectin-like"/>
</dbReference>
<keyword evidence="22" id="KW-1185">Reference proteome</keyword>
<evidence type="ECO:0000313" key="23">
    <source>
        <dbReference type="RefSeq" id="XP_028994463.1"/>
    </source>
</evidence>
<dbReference type="Gene3D" id="2.10.25.10">
    <property type="entry name" value="Laminin"/>
    <property type="match status" value="5"/>
</dbReference>
<dbReference type="Proteomes" id="UP000515150">
    <property type="component" value="Chromosome 22"/>
</dbReference>
<dbReference type="PRINTS" id="PR00907">
    <property type="entry name" value="THRMBOMODULN"/>
</dbReference>
<keyword evidence="4 16" id="KW-0245">EGF-like domain</keyword>
<reference evidence="23" key="1">
    <citation type="submission" date="2025-08" db="UniProtKB">
        <authorList>
            <consortium name="RefSeq"/>
        </authorList>
    </citation>
    <scope>IDENTIFICATION</scope>
</reference>
<dbReference type="AlphaFoldDB" id="A0A6P7LKS6"/>
<dbReference type="PROSITE" id="PS50041">
    <property type="entry name" value="C_TYPE_LECTIN_2"/>
    <property type="match status" value="1"/>
</dbReference>
<dbReference type="SUPFAM" id="SSF57196">
    <property type="entry name" value="EGF/Laminin"/>
    <property type="match status" value="2"/>
</dbReference>
<dbReference type="SMART" id="SM00181">
    <property type="entry name" value="EGF"/>
    <property type="match status" value="4"/>
</dbReference>
<evidence type="ECO:0000313" key="22">
    <source>
        <dbReference type="Proteomes" id="UP000515150"/>
    </source>
</evidence>
<dbReference type="Gene3D" id="3.10.100.10">
    <property type="entry name" value="Mannose-Binding Protein A, subunit A"/>
    <property type="match status" value="1"/>
</dbReference>
<dbReference type="GO" id="GO:0005576">
    <property type="term" value="C:extracellular region"/>
    <property type="evidence" value="ECO:0007669"/>
    <property type="project" value="UniProtKB-SubCell"/>
</dbReference>
<evidence type="ECO:0000256" key="14">
    <source>
        <dbReference type="ARBA" id="ARBA00023170"/>
    </source>
</evidence>
<name>A0A6P7LKS6_BETSP</name>
<dbReference type="GO" id="GO:0005509">
    <property type="term" value="F:calcium ion binding"/>
    <property type="evidence" value="ECO:0007669"/>
    <property type="project" value="InterPro"/>
</dbReference>
<dbReference type="PROSITE" id="PS01186">
    <property type="entry name" value="EGF_2"/>
    <property type="match status" value="3"/>
</dbReference>
<keyword evidence="5" id="KW-0597">Phosphoprotein</keyword>
<dbReference type="InterPro" id="IPR000152">
    <property type="entry name" value="EGF-type_Asp/Asn_hydroxyl_site"/>
</dbReference>
<dbReference type="GO" id="GO:0005737">
    <property type="term" value="C:cytoplasm"/>
    <property type="evidence" value="ECO:0007669"/>
    <property type="project" value="TreeGrafter"/>
</dbReference>
<dbReference type="PROSITE" id="PS00010">
    <property type="entry name" value="ASX_HYDROXYL"/>
    <property type="match status" value="2"/>
</dbReference>
<dbReference type="InterPro" id="IPR051505">
    <property type="entry name" value="C-type_lectin_domain"/>
</dbReference>
<evidence type="ECO:0000256" key="16">
    <source>
        <dbReference type="PROSITE-ProRule" id="PRU00076"/>
    </source>
</evidence>
<dbReference type="FunFam" id="2.10.25.10:FF:000014">
    <property type="entry name" value="Latent-transforming growth factor beta-binding protein 3"/>
    <property type="match status" value="1"/>
</dbReference>
<evidence type="ECO:0000256" key="9">
    <source>
        <dbReference type="ARBA" id="ARBA00022734"/>
    </source>
</evidence>
<dbReference type="InterPro" id="IPR016187">
    <property type="entry name" value="CTDL_fold"/>
</dbReference>
<keyword evidence="13 16" id="KW-1015">Disulfide bond</keyword>
<dbReference type="KEGG" id="bspl:114848271"/>
<dbReference type="FunFam" id="2.10.25.10:FF:000009">
    <property type="entry name" value="Low-density lipoprotein receptor isoform 1"/>
    <property type="match status" value="1"/>
</dbReference>
<dbReference type="PANTHER" id="PTHR14789:SF8">
    <property type="entry name" value="C-TYPE LECTIN DOMAIN FAMILY 14 MEMBER A PRECURSOR-RELATED"/>
    <property type="match status" value="1"/>
</dbReference>
<sequence length="544" mass="60030">MFLIVVFLLQSSFSGLFGAKHETLCTASACFTLHMDQLSFEEAHKKCVHNGGSLITVRNREDEEVVRLLLSKIIGHHQDTIVTFWIGLKLPAGNCVSAHKALRGFRWVSGAEESEYSNWEKEPELTCTADRCVRVNFRLSGQNRLKWITGSCKSLIFYACKFSFRGMCKPLVLKGPGKINYTLPFSEESERSKLKSFPIGTFADVLCNDKQESYSVCQELDQWTVPGPFCSVERQNCRANNGGCQHGCDENGGEPRCFCHEDYELEEDGFSCRIRDLCHADTCEHLCVMSESGYFCKCPHGFKLEENRRNCSDVDECESQACGEHVCKNTHGGYTCVCGDGYKLADGTCSDVNECEQSRCQHSCVNSDGSFSCLCDEGFALSHDGRSCVDIDECASHRCPLQCVNTVGGFTCTSTAPSDEPPDRTEPFTEFSQTTGVEIQHQSPRTHAPSLDPVNVTHGNQRSGASVPSTSAGNFSSKVIVCVLGSVVPLLVLILVTVAIAVFRCSRSKKEAKKNATTDGYCWVSSGLDPRLEKLYESIVTDDP</sequence>
<protein>
    <submittedName>
        <fullName evidence="23">Complement component C1q receptor</fullName>
    </submittedName>
</protein>
<dbReference type="SMART" id="SM00034">
    <property type="entry name" value="CLECT"/>
    <property type="match status" value="1"/>
</dbReference>
<evidence type="ECO:0000256" key="10">
    <source>
        <dbReference type="ARBA" id="ARBA00022737"/>
    </source>
</evidence>
<proteinExistence type="predicted"/>
<evidence type="ECO:0000256" key="8">
    <source>
        <dbReference type="ARBA" id="ARBA00022729"/>
    </source>
</evidence>
<evidence type="ECO:0000256" key="15">
    <source>
        <dbReference type="ARBA" id="ARBA00023180"/>
    </source>
</evidence>
<dbReference type="GO" id="GO:0030246">
    <property type="term" value="F:carbohydrate binding"/>
    <property type="evidence" value="ECO:0007669"/>
    <property type="project" value="UniProtKB-KW"/>
</dbReference>